<sequence>MYKTSGLLLLLVAQAVLAAPQLLQGKVGQAAVVMELDIATDGQVEGRYFYRKHHRDIALSGQRQADGSLQLGENLRYDEQRNDITLRPQNGGWVGAWHGPKASKPVPVSLTPYAAAQWPASSDAALNPVRQRSGYDYLRMVDLPLKPGKRERVQGHTLQWWDEPVSKIRLFRVLDGYPQASLQRINQLLAERQWQEVASYFDCQLGGSRNSGADFEQTVTPHLLSNKLLSVSIFTSYYCGGAHPDFGDNPLTLEVASGKPLQLEDLLWAGKGKPQLARKANGERADYQYEESVLAPWLVNAMTRLHPAQIKPGNEDDCGYSDPQVWQFVSWYATPQGLYLGPSFARVARACEYPAWSVLPWSVVKQHPGARPDLLP</sequence>
<keyword evidence="1" id="KW-0732">Signal</keyword>
<evidence type="ECO:0008006" key="4">
    <source>
        <dbReference type="Google" id="ProtNLM"/>
    </source>
</evidence>
<dbReference type="KEGG" id="amah:DLM_3809"/>
<dbReference type="EMBL" id="AP018823">
    <property type="protein sequence ID" value="BBF87393.1"/>
    <property type="molecule type" value="Genomic_DNA"/>
</dbReference>
<keyword evidence="3" id="KW-1185">Reference proteome</keyword>
<reference evidence="3" key="3">
    <citation type="journal article" date="2017" name="Plant Physiol. Biochem.">
        <title>Differential oxidative and antioxidative response of duckweed Lemna minor toward plant growth promoting/inhibiting bacteria.</title>
        <authorList>
            <person name="Ishizawa H."/>
            <person name="Kuroda M."/>
            <person name="Morikawa M."/>
            <person name="Ike M."/>
        </authorList>
    </citation>
    <scope>NUCLEOTIDE SEQUENCE [LARGE SCALE GENOMIC DNA]</scope>
    <source>
        <strain evidence="3">H3</strain>
    </source>
</reference>
<reference evidence="2 3" key="2">
    <citation type="journal article" date="2017" name="Genome Announc.">
        <title>Draft genome sequence of Aquitalea magnusonii strain H3, a plant growth-promoting bacterium of duckweed Lemna minor.</title>
        <authorList>
            <person name="Ishizawa H."/>
            <person name="Kuroda M."/>
            <person name="Ike M."/>
        </authorList>
    </citation>
    <scope>NUCLEOTIDE SEQUENCE [LARGE SCALE GENOMIC DNA]</scope>
    <source>
        <strain evidence="2 3">H3</strain>
    </source>
</reference>
<gene>
    <name evidence="2" type="ORF">DLM_3809</name>
</gene>
<name>A0A3G9GKQ7_9NEIS</name>
<evidence type="ECO:0000313" key="3">
    <source>
        <dbReference type="Proteomes" id="UP000198290"/>
    </source>
</evidence>
<feature type="chain" id="PRO_5018167396" description="DUF3298 domain-containing protein" evidence="1">
    <location>
        <begin position="19"/>
        <end position="376"/>
    </location>
</feature>
<evidence type="ECO:0000256" key="1">
    <source>
        <dbReference type="SAM" id="SignalP"/>
    </source>
</evidence>
<reference evidence="3" key="1">
    <citation type="journal article" date="2017" name="Biotechnol. Biofuels">
        <title>Evaluation of environmental bacterial communities as a factor affecting the growth of duckweed Lemna minor.</title>
        <authorList>
            <person name="Ishizawa H."/>
            <person name="Kuroda M."/>
            <person name="Morikawa M."/>
            <person name="Ike M."/>
        </authorList>
    </citation>
    <scope>NUCLEOTIDE SEQUENCE [LARGE SCALE GENOMIC DNA]</scope>
    <source>
        <strain evidence="3">H3</strain>
    </source>
</reference>
<organism evidence="2 3">
    <name type="scientific">Aquitalea magnusonii</name>
    <dbReference type="NCBI Taxonomy" id="332411"/>
    <lineage>
        <taxon>Bacteria</taxon>
        <taxon>Pseudomonadati</taxon>
        <taxon>Pseudomonadota</taxon>
        <taxon>Betaproteobacteria</taxon>
        <taxon>Neisseriales</taxon>
        <taxon>Chromobacteriaceae</taxon>
        <taxon>Aquitalea</taxon>
    </lineage>
</organism>
<feature type="signal peptide" evidence="1">
    <location>
        <begin position="1"/>
        <end position="18"/>
    </location>
</feature>
<dbReference type="AlphaFoldDB" id="A0A3G9GKQ7"/>
<accession>A0A3G9GKQ7</accession>
<dbReference type="Proteomes" id="UP000198290">
    <property type="component" value="Chromosome"/>
</dbReference>
<protein>
    <recommendedName>
        <fullName evidence="4">DUF3298 domain-containing protein</fullName>
    </recommendedName>
</protein>
<proteinExistence type="predicted"/>
<evidence type="ECO:0000313" key="2">
    <source>
        <dbReference type="EMBL" id="BBF87393.1"/>
    </source>
</evidence>